<protein>
    <submittedName>
        <fullName evidence="3">CHAP domain-containing protein</fullName>
    </submittedName>
</protein>
<dbReference type="InterPro" id="IPR007921">
    <property type="entry name" value="CHAP_dom"/>
</dbReference>
<sequence length="346" mass="37788">MDPVGKKLLDVAKSQLGYREKADGYTKFGEWYMKNIDGDNEPYFKTAPWCDMFLAWAADRAGVEHQAGQFASTIQHAKWFKQQDAWGTKPKPGAIVFFNWAGSKDLDDIQHVGIVEKVVGGQIHTIEGNTDRVHLKRKIRDADQIVGYGYPSQVKVIAEPAPAPAVEKYVPRHAAPAPAAETLNDATPDTVSTIGKDGLSAQESFAQHQEAILGGLLAAVLFGTVAIAVGRNRASKLRNAPPVRIRKRGAHHKVAAPVSLPAEVTVEDLEDAGAQTFIMPAISAQAAQAAEDREFWGRIAHLEEDEELAFWNTLHDEVSQSAGITDLWEPHRPVDRAPAPEFVPGP</sequence>
<dbReference type="SUPFAM" id="SSF54001">
    <property type="entry name" value="Cysteine proteinases"/>
    <property type="match status" value="1"/>
</dbReference>
<accession>A0A3A4B872</accession>
<feature type="domain" description="Peptidase C51" evidence="2">
    <location>
        <begin position="44"/>
        <end position="129"/>
    </location>
</feature>
<dbReference type="OrthoDB" id="5124837at2"/>
<keyword evidence="1" id="KW-1133">Transmembrane helix</keyword>
<feature type="transmembrane region" description="Helical" evidence="1">
    <location>
        <begin position="211"/>
        <end position="229"/>
    </location>
</feature>
<reference evidence="3 4" key="1">
    <citation type="submission" date="2018-09" db="EMBL/GenBank/DDBJ databases">
        <title>YIM 75507 draft genome.</title>
        <authorList>
            <person name="Tang S."/>
            <person name="Feng Y."/>
        </authorList>
    </citation>
    <scope>NUCLEOTIDE SEQUENCE [LARGE SCALE GENOMIC DNA]</scope>
    <source>
        <strain evidence="3 4">YIM 75507</strain>
    </source>
</reference>
<dbReference type="Pfam" id="PF05257">
    <property type="entry name" value="CHAP"/>
    <property type="match status" value="1"/>
</dbReference>
<keyword evidence="4" id="KW-1185">Reference proteome</keyword>
<evidence type="ECO:0000256" key="1">
    <source>
        <dbReference type="SAM" id="Phobius"/>
    </source>
</evidence>
<keyword evidence="1" id="KW-0812">Transmembrane</keyword>
<dbReference type="EMBL" id="QZEY01000009">
    <property type="protein sequence ID" value="RJL30318.1"/>
    <property type="molecule type" value="Genomic_DNA"/>
</dbReference>
<dbReference type="AlphaFoldDB" id="A0A3A4B872"/>
<evidence type="ECO:0000313" key="3">
    <source>
        <dbReference type="EMBL" id="RJL30318.1"/>
    </source>
</evidence>
<keyword evidence="1" id="KW-0472">Membrane</keyword>
<comment type="caution">
    <text evidence="3">The sequence shown here is derived from an EMBL/GenBank/DDBJ whole genome shotgun (WGS) entry which is preliminary data.</text>
</comment>
<evidence type="ECO:0000259" key="2">
    <source>
        <dbReference type="Pfam" id="PF05257"/>
    </source>
</evidence>
<organism evidence="3 4">
    <name type="scientific">Bailinhaonella thermotolerans</name>
    <dbReference type="NCBI Taxonomy" id="1070861"/>
    <lineage>
        <taxon>Bacteria</taxon>
        <taxon>Bacillati</taxon>
        <taxon>Actinomycetota</taxon>
        <taxon>Actinomycetes</taxon>
        <taxon>Streptosporangiales</taxon>
        <taxon>Streptosporangiaceae</taxon>
        <taxon>Bailinhaonella</taxon>
    </lineage>
</organism>
<dbReference type="Proteomes" id="UP000265768">
    <property type="component" value="Unassembled WGS sequence"/>
</dbReference>
<gene>
    <name evidence="3" type="ORF">D5H75_22290</name>
</gene>
<name>A0A3A4B872_9ACTN</name>
<dbReference type="InterPro" id="IPR038765">
    <property type="entry name" value="Papain-like_cys_pep_sf"/>
</dbReference>
<proteinExistence type="predicted"/>
<dbReference type="Gene3D" id="3.90.1720.10">
    <property type="entry name" value="endopeptidase domain like (from Nostoc punctiforme)"/>
    <property type="match status" value="1"/>
</dbReference>
<dbReference type="RefSeq" id="WP_119928464.1">
    <property type="nucleotide sequence ID" value="NZ_QZEY01000009.1"/>
</dbReference>
<evidence type="ECO:0000313" key="4">
    <source>
        <dbReference type="Proteomes" id="UP000265768"/>
    </source>
</evidence>